<name>A0ACB8FCN5_9SAUR</name>
<organism evidence="1 2">
    <name type="scientific">Sphaerodactylus townsendi</name>
    <dbReference type="NCBI Taxonomy" id="933632"/>
    <lineage>
        <taxon>Eukaryota</taxon>
        <taxon>Metazoa</taxon>
        <taxon>Chordata</taxon>
        <taxon>Craniata</taxon>
        <taxon>Vertebrata</taxon>
        <taxon>Euteleostomi</taxon>
        <taxon>Lepidosauria</taxon>
        <taxon>Squamata</taxon>
        <taxon>Bifurcata</taxon>
        <taxon>Gekkota</taxon>
        <taxon>Sphaerodactylidae</taxon>
        <taxon>Sphaerodactylus</taxon>
    </lineage>
</organism>
<accession>A0ACB8FCN5</accession>
<protein>
    <submittedName>
        <fullName evidence="1">Uncharacterized protein</fullName>
    </submittedName>
</protein>
<proteinExistence type="predicted"/>
<evidence type="ECO:0000313" key="1">
    <source>
        <dbReference type="EMBL" id="KAH8002846.1"/>
    </source>
</evidence>
<sequence length="407" mass="43641">MEWLSGAKRADQRDPRGSKRKQRSSATGHRDRSVEEVPASDQEGHSGDWAAAVMQTYQPLEKRASNPYKSRRAEGKDCKGRDQPTDKRGDGATSTAQAIPEGFDAAMDTTPAQASISEKGEQVAEQVARPAKAPQPDVPHCAAASEHGASGAGAIGEDPDTSSGTPIRPSQTPHTTPATSEESAGSRETKRPVRPNGGLRGRGTGPVGDDKRGAGSKPRPQPALPDKGGGPPQSPGPSGATDPHLAHPPSEVAAPPSMQSEQHRAAGQRLWTWGPSLLSYRMERQGGVVVLLHHSSCWTVSRKIDAEPGQLWVVNLNIKGDMPQDNLAVRVCAVYGPQDRDHRHALWATLKDLTAAQGLTYVVLGNFNNRVRPEYRCVTVRRSSGEGTDGRRGELQPADPERLNREE</sequence>
<keyword evidence="2" id="KW-1185">Reference proteome</keyword>
<comment type="caution">
    <text evidence="1">The sequence shown here is derived from an EMBL/GenBank/DDBJ whole genome shotgun (WGS) entry which is preliminary data.</text>
</comment>
<evidence type="ECO:0000313" key="2">
    <source>
        <dbReference type="Proteomes" id="UP000827872"/>
    </source>
</evidence>
<dbReference type="EMBL" id="CM037622">
    <property type="protein sequence ID" value="KAH8002846.1"/>
    <property type="molecule type" value="Genomic_DNA"/>
</dbReference>
<reference evidence="1" key="1">
    <citation type="submission" date="2021-08" db="EMBL/GenBank/DDBJ databases">
        <title>The first chromosome-level gecko genome reveals the dynamic sex chromosomes of Neotropical dwarf geckos (Sphaerodactylidae: Sphaerodactylus).</title>
        <authorList>
            <person name="Pinto B.J."/>
            <person name="Keating S.E."/>
            <person name="Gamble T."/>
        </authorList>
    </citation>
    <scope>NUCLEOTIDE SEQUENCE</scope>
    <source>
        <strain evidence="1">TG3544</strain>
    </source>
</reference>
<dbReference type="Proteomes" id="UP000827872">
    <property type="component" value="Linkage Group LG09"/>
</dbReference>
<gene>
    <name evidence="1" type="ORF">K3G42_001603</name>
</gene>